<feature type="coiled-coil region" evidence="8">
    <location>
        <begin position="38"/>
        <end position="65"/>
    </location>
</feature>
<feature type="transmembrane region" description="Helical" evidence="9">
    <location>
        <begin position="12"/>
        <end position="32"/>
    </location>
</feature>
<dbReference type="GO" id="GO:0015627">
    <property type="term" value="C:type II protein secretion system complex"/>
    <property type="evidence" value="ECO:0007669"/>
    <property type="project" value="InterPro"/>
</dbReference>
<keyword evidence="2" id="KW-1003">Cell membrane</keyword>
<dbReference type="AlphaFoldDB" id="A0A1W1VZQ8"/>
<organism evidence="11 12">
    <name type="scientific">Thermanaeromonas toyohensis ToBE</name>
    <dbReference type="NCBI Taxonomy" id="698762"/>
    <lineage>
        <taxon>Bacteria</taxon>
        <taxon>Bacillati</taxon>
        <taxon>Bacillota</taxon>
        <taxon>Clostridia</taxon>
        <taxon>Neomoorellales</taxon>
        <taxon>Neomoorellaceae</taxon>
        <taxon>Thermanaeromonas</taxon>
    </lineage>
</organism>
<accession>A0A1W1VZQ8</accession>
<evidence type="ECO:0000313" key="12">
    <source>
        <dbReference type="Proteomes" id="UP000192569"/>
    </source>
</evidence>
<dbReference type="InterPro" id="IPR022346">
    <property type="entry name" value="T2SS_GspH"/>
</dbReference>
<dbReference type="OrthoDB" id="1727004at2"/>
<dbReference type="InterPro" id="IPR012902">
    <property type="entry name" value="N_methyl_site"/>
</dbReference>
<feature type="domain" description="General secretion pathway GspH" evidence="10">
    <location>
        <begin position="44"/>
        <end position="144"/>
    </location>
</feature>
<dbReference type="STRING" id="698762.SAMN00808754_2444"/>
<dbReference type="GO" id="GO:0005886">
    <property type="term" value="C:plasma membrane"/>
    <property type="evidence" value="ECO:0007669"/>
    <property type="project" value="UniProtKB-SubCell"/>
</dbReference>
<evidence type="ECO:0000256" key="4">
    <source>
        <dbReference type="ARBA" id="ARBA00022519"/>
    </source>
</evidence>
<dbReference type="GO" id="GO:0015628">
    <property type="term" value="P:protein secretion by the type II secretion system"/>
    <property type="evidence" value="ECO:0007669"/>
    <property type="project" value="InterPro"/>
</dbReference>
<gene>
    <name evidence="11" type="ORF">SAMN00808754_2444</name>
</gene>
<evidence type="ECO:0000256" key="9">
    <source>
        <dbReference type="SAM" id="Phobius"/>
    </source>
</evidence>
<evidence type="ECO:0000256" key="1">
    <source>
        <dbReference type="ARBA" id="ARBA00004377"/>
    </source>
</evidence>
<dbReference type="Pfam" id="PF12019">
    <property type="entry name" value="GspH"/>
    <property type="match status" value="1"/>
</dbReference>
<dbReference type="Proteomes" id="UP000192569">
    <property type="component" value="Chromosome I"/>
</dbReference>
<keyword evidence="12" id="KW-1185">Reference proteome</keyword>
<evidence type="ECO:0000256" key="3">
    <source>
        <dbReference type="ARBA" id="ARBA00022481"/>
    </source>
</evidence>
<sequence length="162" mass="17644">MTKKASEGFTLVEIALVVALMGIVLSISLPSLSKPLAYYRLKVAAEQLAQDLREAQQTALNEESSYYGVFFAAGGNYYEVRKAEGVSPRVIKRVVLPPTVQIVATTFNNNYLSFTAKGTPYPTGGTVTLQDMVSGRFLYVIVASVTGRVRVSSSPPDSWEVR</sequence>
<dbReference type="PROSITE" id="PS00409">
    <property type="entry name" value="PROKAR_NTER_METHYL"/>
    <property type="match status" value="1"/>
</dbReference>
<dbReference type="RefSeq" id="WP_084665994.1">
    <property type="nucleotide sequence ID" value="NZ_LT838272.1"/>
</dbReference>
<reference evidence="11 12" key="1">
    <citation type="submission" date="2017-04" db="EMBL/GenBank/DDBJ databases">
        <authorList>
            <person name="Afonso C.L."/>
            <person name="Miller P.J."/>
            <person name="Scott M.A."/>
            <person name="Spackman E."/>
            <person name="Goraichik I."/>
            <person name="Dimitrov K.M."/>
            <person name="Suarez D.L."/>
            <person name="Swayne D.E."/>
        </authorList>
    </citation>
    <scope>NUCLEOTIDE SEQUENCE [LARGE SCALE GENOMIC DNA]</scope>
    <source>
        <strain evidence="11 12">ToBE</strain>
    </source>
</reference>
<dbReference type="Gene3D" id="3.30.700.10">
    <property type="entry name" value="Glycoprotein, Type 4 Pilin"/>
    <property type="match status" value="1"/>
</dbReference>
<dbReference type="SUPFAM" id="SSF54523">
    <property type="entry name" value="Pili subunits"/>
    <property type="match status" value="1"/>
</dbReference>
<dbReference type="NCBIfam" id="TIGR02532">
    <property type="entry name" value="IV_pilin_GFxxxE"/>
    <property type="match status" value="1"/>
</dbReference>
<protein>
    <submittedName>
        <fullName evidence="11">Prepilin-type N-terminal cleavage/methylation domain-containing protein</fullName>
    </submittedName>
</protein>
<keyword evidence="6 9" id="KW-1133">Transmembrane helix</keyword>
<keyword evidence="8" id="KW-0175">Coiled coil</keyword>
<evidence type="ECO:0000256" key="5">
    <source>
        <dbReference type="ARBA" id="ARBA00022692"/>
    </source>
</evidence>
<keyword evidence="5 9" id="KW-0812">Transmembrane</keyword>
<keyword evidence="7 9" id="KW-0472">Membrane</keyword>
<evidence type="ECO:0000256" key="2">
    <source>
        <dbReference type="ARBA" id="ARBA00022475"/>
    </source>
</evidence>
<comment type="subcellular location">
    <subcellularLocation>
        <location evidence="1">Cell inner membrane</location>
        <topology evidence="1">Single-pass membrane protein</topology>
    </subcellularLocation>
</comment>
<dbReference type="EMBL" id="LT838272">
    <property type="protein sequence ID" value="SMB98611.1"/>
    <property type="molecule type" value="Genomic_DNA"/>
</dbReference>
<name>A0A1W1VZQ8_9FIRM</name>
<keyword evidence="4" id="KW-0997">Cell inner membrane</keyword>
<proteinExistence type="predicted"/>
<evidence type="ECO:0000256" key="8">
    <source>
        <dbReference type="SAM" id="Coils"/>
    </source>
</evidence>
<keyword evidence="3" id="KW-0488">Methylation</keyword>
<evidence type="ECO:0000313" key="11">
    <source>
        <dbReference type="EMBL" id="SMB98611.1"/>
    </source>
</evidence>
<evidence type="ECO:0000256" key="7">
    <source>
        <dbReference type="ARBA" id="ARBA00023136"/>
    </source>
</evidence>
<evidence type="ECO:0000259" key="10">
    <source>
        <dbReference type="Pfam" id="PF12019"/>
    </source>
</evidence>
<dbReference type="InterPro" id="IPR045584">
    <property type="entry name" value="Pilin-like"/>
</dbReference>
<dbReference type="Pfam" id="PF07963">
    <property type="entry name" value="N_methyl"/>
    <property type="match status" value="1"/>
</dbReference>
<evidence type="ECO:0000256" key="6">
    <source>
        <dbReference type="ARBA" id="ARBA00022989"/>
    </source>
</evidence>